<dbReference type="EMBL" id="OZ075136">
    <property type="protein sequence ID" value="CAL5000613.1"/>
    <property type="molecule type" value="Genomic_DNA"/>
</dbReference>
<accession>A0ABC9BGL7</accession>
<dbReference type="InterPro" id="IPR036236">
    <property type="entry name" value="Znf_C2H2_sf"/>
</dbReference>
<dbReference type="Gene3D" id="3.30.160.60">
    <property type="entry name" value="Classic Zinc Finger"/>
    <property type="match status" value="2"/>
</dbReference>
<evidence type="ECO:0000256" key="10">
    <source>
        <dbReference type="ARBA" id="ARBA00083437"/>
    </source>
</evidence>
<evidence type="ECO:0000259" key="14">
    <source>
        <dbReference type="PROSITE" id="PS50157"/>
    </source>
</evidence>
<feature type="domain" description="C2H2-type" evidence="14">
    <location>
        <begin position="134"/>
        <end position="156"/>
    </location>
</feature>
<evidence type="ECO:0000256" key="6">
    <source>
        <dbReference type="ARBA" id="ARBA00023159"/>
    </source>
</evidence>
<evidence type="ECO:0000256" key="13">
    <source>
        <dbReference type="SAM" id="SignalP"/>
    </source>
</evidence>
<feature type="region of interest" description="Disordered" evidence="12">
    <location>
        <begin position="503"/>
        <end position="526"/>
    </location>
</feature>
<feature type="signal peptide" evidence="13">
    <location>
        <begin position="1"/>
        <end position="27"/>
    </location>
</feature>
<evidence type="ECO:0000256" key="8">
    <source>
        <dbReference type="ARBA" id="ARBA00059785"/>
    </source>
</evidence>
<evidence type="ECO:0000256" key="4">
    <source>
        <dbReference type="ARBA" id="ARBA00022833"/>
    </source>
</evidence>
<protein>
    <recommendedName>
        <fullName evidence="9">Protein EARLY HEADING DATE 2</fullName>
    </recommendedName>
    <alternativeName>
        <fullName evidence="10">Protein RICE INDETERMINATE 1</fullName>
    </alternativeName>
</protein>
<dbReference type="GO" id="GO:0006355">
    <property type="term" value="P:regulation of DNA-templated transcription"/>
    <property type="evidence" value="ECO:0007669"/>
    <property type="project" value="UniProtKB-ARBA"/>
</dbReference>
<keyword evidence="6" id="KW-0010">Activator</keyword>
<evidence type="ECO:0000256" key="3">
    <source>
        <dbReference type="ARBA" id="ARBA00022771"/>
    </source>
</evidence>
<feature type="compositionally biased region" description="Pro residues" evidence="12">
    <location>
        <begin position="90"/>
        <end position="104"/>
    </location>
</feature>
<dbReference type="Pfam" id="PF22995">
    <property type="entry name" value="C2CH-3rd_BIRD-IDD"/>
    <property type="match status" value="1"/>
</dbReference>
<comment type="function">
    <text evidence="8">Transcription activator that acts as a flowering master switch in both long and short days, independently of the circadian clock. Promotes flowering upstream of HD1 by up-regulating FTL1, FTL4, FTL5, FTL6, EHD1, HD3A and RFT1. Seems to repress FTL11 expression. May recognize the consensus motif 5'-TTTGTCGTAAT-3' in target gene promoters.</text>
</comment>
<dbReference type="FunFam" id="3.30.160.60:FF:000554">
    <property type="entry name" value="protein indeterminate-domain 12-like"/>
    <property type="match status" value="1"/>
</dbReference>
<evidence type="ECO:0000313" key="15">
    <source>
        <dbReference type="EMBL" id="CAL5000613.1"/>
    </source>
</evidence>
<keyword evidence="2" id="KW-0677">Repeat</keyword>
<dbReference type="Proteomes" id="UP001497457">
    <property type="component" value="Chromosome 26rd"/>
</dbReference>
<feature type="chain" id="PRO_5044816366" description="Protein EARLY HEADING DATE 2" evidence="13">
    <location>
        <begin position="28"/>
        <end position="593"/>
    </location>
</feature>
<organism evidence="15 16">
    <name type="scientific">Urochloa decumbens</name>
    <dbReference type="NCBI Taxonomy" id="240449"/>
    <lineage>
        <taxon>Eukaryota</taxon>
        <taxon>Viridiplantae</taxon>
        <taxon>Streptophyta</taxon>
        <taxon>Embryophyta</taxon>
        <taxon>Tracheophyta</taxon>
        <taxon>Spermatophyta</taxon>
        <taxon>Magnoliopsida</taxon>
        <taxon>Liliopsida</taxon>
        <taxon>Poales</taxon>
        <taxon>Poaceae</taxon>
        <taxon>PACMAD clade</taxon>
        <taxon>Panicoideae</taxon>
        <taxon>Panicodae</taxon>
        <taxon>Paniceae</taxon>
        <taxon>Melinidinae</taxon>
        <taxon>Urochloa</taxon>
    </lineage>
</organism>
<gene>
    <name evidence="15" type="ORF">URODEC1_LOCUS64940</name>
</gene>
<feature type="compositionally biased region" description="Gly residues" evidence="12">
    <location>
        <begin position="403"/>
        <end position="413"/>
    </location>
</feature>
<dbReference type="Pfam" id="PF12874">
    <property type="entry name" value="zf-met"/>
    <property type="match status" value="1"/>
</dbReference>
<keyword evidence="5" id="KW-0805">Transcription regulation</keyword>
<feature type="compositionally biased region" description="Low complexity" evidence="12">
    <location>
        <begin position="510"/>
        <end position="525"/>
    </location>
</feature>
<evidence type="ECO:0000256" key="1">
    <source>
        <dbReference type="ARBA" id="ARBA00022723"/>
    </source>
</evidence>
<evidence type="ECO:0000256" key="11">
    <source>
        <dbReference type="PROSITE-ProRule" id="PRU00042"/>
    </source>
</evidence>
<proteinExistence type="predicted"/>
<evidence type="ECO:0000256" key="5">
    <source>
        <dbReference type="ARBA" id="ARBA00023015"/>
    </source>
</evidence>
<keyword evidence="7" id="KW-0804">Transcription</keyword>
<dbReference type="InterPro" id="IPR013087">
    <property type="entry name" value="Znf_C2H2_type"/>
</dbReference>
<dbReference type="AlphaFoldDB" id="A0ABC9BGL7"/>
<sequence length="593" mass="62020">MVDFFVCKLTICLFSLVCLSVRSIGRAEEAGGRLTESGRLESKQSSFGSSLCFFSTYLRRAANIIESAENLRYDMAAAHLFGLGDAQMQPLPPQQAAPPPPAAAPAPKKKRNQPDPDAEVIALSPKTLLATNRFVCEVCNKGFQREQNLQLHRRGHNLPWKLKQKNPKETRRKVYLCPEPTCVHHDPSRALGDLTGIKKHYCRKHGEKKWKCDKCNKRYAVQSDWKAHSKTCGTREYRCDCGTLFSRRDSFITHRAFCDALAQESARVPPIAGMYGSGGMALGLSGLAASHLQSFQDQQAHSSATAAAISGNPAAQFEHLMPSATGSAAFRGAPQPASSSSSPFYLGGADDGHQSQPGLLHGKPAFHGLMQLPEQHGQLNLGFFSGGSGGDRLVFPDQFNNGAAGGGNGGRGDGTGEHGNTEPASIFSGNLMGNQMAGGSGGFSSSLYNSTETVAPAQMSATALLQKAAQMGATTSGGGGGSVNSLLRGLGSGGALNGRPAGAAGFMAGESSSSRSNNNSQAENESQFRDLMNSLAASGSGGGFPGMDDGKLSTRDFLGVGGGVVRGMAGAAGMPMRHGAAGIGMGSLDPEMK</sequence>
<keyword evidence="4" id="KW-0862">Zinc</keyword>
<reference evidence="15" key="1">
    <citation type="submission" date="2024-10" db="EMBL/GenBank/DDBJ databases">
        <authorList>
            <person name="Ryan C."/>
        </authorList>
    </citation>
    <scope>NUCLEOTIDE SEQUENCE [LARGE SCALE GENOMIC DNA]</scope>
</reference>
<dbReference type="PROSITE" id="PS00028">
    <property type="entry name" value="ZINC_FINGER_C2H2_1"/>
    <property type="match status" value="1"/>
</dbReference>
<keyword evidence="3 11" id="KW-0863">Zinc-finger</keyword>
<evidence type="ECO:0000256" key="7">
    <source>
        <dbReference type="ARBA" id="ARBA00023163"/>
    </source>
</evidence>
<evidence type="ECO:0000256" key="12">
    <source>
        <dbReference type="SAM" id="MobiDB-lite"/>
    </source>
</evidence>
<dbReference type="PROSITE" id="PS50157">
    <property type="entry name" value="ZINC_FINGER_C2H2_2"/>
    <property type="match status" value="1"/>
</dbReference>
<evidence type="ECO:0000313" key="16">
    <source>
        <dbReference type="Proteomes" id="UP001497457"/>
    </source>
</evidence>
<dbReference type="GO" id="GO:0008270">
    <property type="term" value="F:zinc ion binding"/>
    <property type="evidence" value="ECO:0007669"/>
    <property type="project" value="UniProtKB-KW"/>
</dbReference>
<dbReference type="InterPro" id="IPR031140">
    <property type="entry name" value="IDD1-16"/>
</dbReference>
<evidence type="ECO:0000256" key="9">
    <source>
        <dbReference type="ARBA" id="ARBA00072973"/>
    </source>
</evidence>
<evidence type="ECO:0000256" key="2">
    <source>
        <dbReference type="ARBA" id="ARBA00022737"/>
    </source>
</evidence>
<keyword evidence="16" id="KW-1185">Reference proteome</keyword>
<dbReference type="FunFam" id="3.30.160.60:FF:000131">
    <property type="entry name" value="protein indeterminate-domain 5, chloroplastic-like"/>
    <property type="match status" value="1"/>
</dbReference>
<keyword evidence="1" id="KW-0479">Metal-binding</keyword>
<dbReference type="InterPro" id="IPR055186">
    <property type="entry name" value="C2H2-2nd_BIRD-IDD"/>
</dbReference>
<feature type="region of interest" description="Disordered" evidence="12">
    <location>
        <begin position="88"/>
        <end position="116"/>
    </location>
</feature>
<dbReference type="Pfam" id="PF22992">
    <property type="entry name" value="C2CH-4th_BIRD-IDD"/>
    <property type="match status" value="1"/>
</dbReference>
<dbReference type="InterPro" id="IPR055185">
    <property type="entry name" value="C2CH-4th_BIRD-IDD"/>
</dbReference>
<dbReference type="Pfam" id="PF22996">
    <property type="entry name" value="C2H2-2nd_BIRD-IDD"/>
    <property type="match status" value="1"/>
</dbReference>
<name>A0ABC9BGL7_9POAL</name>
<dbReference type="SMART" id="SM00355">
    <property type="entry name" value="ZnF_C2H2"/>
    <property type="match status" value="3"/>
</dbReference>
<feature type="region of interest" description="Disordered" evidence="12">
    <location>
        <begin position="400"/>
        <end position="425"/>
    </location>
</feature>
<dbReference type="PANTHER" id="PTHR10593">
    <property type="entry name" value="SERINE/THREONINE-PROTEIN KINASE RIO"/>
    <property type="match status" value="1"/>
</dbReference>
<dbReference type="PANTHER" id="PTHR10593:SF214">
    <property type="entry name" value="PROTEIN INDETERMINATE-DOMAIN 5, CHLOROPLASTIC"/>
    <property type="match status" value="1"/>
</dbReference>
<dbReference type="SUPFAM" id="SSF57667">
    <property type="entry name" value="beta-beta-alpha zinc fingers"/>
    <property type="match status" value="1"/>
</dbReference>
<feature type="region of interest" description="Disordered" evidence="12">
    <location>
        <begin position="326"/>
        <end position="365"/>
    </location>
</feature>
<dbReference type="InterPro" id="IPR055187">
    <property type="entry name" value="C2CH-3rd_BIRD-IDD"/>
</dbReference>
<keyword evidence="13" id="KW-0732">Signal</keyword>